<evidence type="ECO:0000256" key="7">
    <source>
        <dbReference type="ARBA" id="ARBA00029447"/>
    </source>
</evidence>
<organism evidence="12 13">
    <name type="scientific">Clostridium aromativorans</name>
    <dbReference type="NCBI Taxonomy" id="2836848"/>
    <lineage>
        <taxon>Bacteria</taxon>
        <taxon>Bacillati</taxon>
        <taxon>Bacillota</taxon>
        <taxon>Clostridia</taxon>
        <taxon>Eubacteriales</taxon>
        <taxon>Clostridiaceae</taxon>
        <taxon>Clostridium</taxon>
    </lineage>
</organism>
<dbReference type="SUPFAM" id="SSF58104">
    <property type="entry name" value="Methyl-accepting chemotaxis protein (MCP) signaling domain"/>
    <property type="match status" value="1"/>
</dbReference>
<feature type="domain" description="HAMP" evidence="11">
    <location>
        <begin position="237"/>
        <end position="289"/>
    </location>
</feature>
<evidence type="ECO:0000313" key="12">
    <source>
        <dbReference type="EMBL" id="MCC9293850.1"/>
    </source>
</evidence>
<dbReference type="Pfam" id="PF00015">
    <property type="entry name" value="MCPsignal"/>
    <property type="match status" value="1"/>
</dbReference>
<reference evidence="12" key="1">
    <citation type="submission" date="2021-11" db="EMBL/GenBank/DDBJ databases">
        <authorList>
            <person name="Qingchun L."/>
            <person name="Dong Z."/>
            <person name="Zongwei Q."/>
            <person name="Jia Z."/>
            <person name="Duotao L."/>
        </authorList>
    </citation>
    <scope>NUCLEOTIDE SEQUENCE</scope>
    <source>
        <strain evidence="12">WLY-B-L2</strain>
    </source>
</reference>
<evidence type="ECO:0000313" key="13">
    <source>
        <dbReference type="Proteomes" id="UP001165422"/>
    </source>
</evidence>
<evidence type="ECO:0000256" key="8">
    <source>
        <dbReference type="PROSITE-ProRule" id="PRU00284"/>
    </source>
</evidence>
<proteinExistence type="inferred from homology"/>
<dbReference type="InterPro" id="IPR033480">
    <property type="entry name" value="sCache_2"/>
</dbReference>
<dbReference type="Pfam" id="PF17200">
    <property type="entry name" value="sCache_2"/>
    <property type="match status" value="1"/>
</dbReference>
<evidence type="ECO:0000259" key="11">
    <source>
        <dbReference type="PROSITE" id="PS50885"/>
    </source>
</evidence>
<dbReference type="SMART" id="SM00283">
    <property type="entry name" value="MA"/>
    <property type="match status" value="1"/>
</dbReference>
<evidence type="ECO:0000256" key="1">
    <source>
        <dbReference type="ARBA" id="ARBA00004651"/>
    </source>
</evidence>
<evidence type="ECO:0000256" key="5">
    <source>
        <dbReference type="ARBA" id="ARBA00023136"/>
    </source>
</evidence>
<dbReference type="Gene3D" id="3.30.450.20">
    <property type="entry name" value="PAS domain"/>
    <property type="match status" value="1"/>
</dbReference>
<protein>
    <submittedName>
        <fullName evidence="12">Methyl-accepting chemotaxis protein</fullName>
    </submittedName>
</protein>
<keyword evidence="2" id="KW-1003">Cell membrane</keyword>
<dbReference type="Proteomes" id="UP001165422">
    <property type="component" value="Unassembled WGS sequence"/>
</dbReference>
<evidence type="ECO:0000256" key="2">
    <source>
        <dbReference type="ARBA" id="ARBA00022475"/>
    </source>
</evidence>
<dbReference type="PROSITE" id="PS50885">
    <property type="entry name" value="HAMP"/>
    <property type="match status" value="1"/>
</dbReference>
<feature type="domain" description="Methyl-accepting transducer" evidence="10">
    <location>
        <begin position="308"/>
        <end position="565"/>
    </location>
</feature>
<evidence type="ECO:0000256" key="9">
    <source>
        <dbReference type="SAM" id="Phobius"/>
    </source>
</evidence>
<dbReference type="InterPro" id="IPR004089">
    <property type="entry name" value="MCPsignal_dom"/>
</dbReference>
<keyword evidence="5 9" id="KW-0472">Membrane</keyword>
<dbReference type="SMART" id="SM00304">
    <property type="entry name" value="HAMP"/>
    <property type="match status" value="1"/>
</dbReference>
<dbReference type="Pfam" id="PF00672">
    <property type="entry name" value="HAMP"/>
    <property type="match status" value="1"/>
</dbReference>
<dbReference type="Gene3D" id="1.10.287.950">
    <property type="entry name" value="Methyl-accepting chemotaxis protein"/>
    <property type="match status" value="1"/>
</dbReference>
<dbReference type="PROSITE" id="PS50111">
    <property type="entry name" value="CHEMOTAXIS_TRANSDUC_2"/>
    <property type="match status" value="1"/>
</dbReference>
<dbReference type="SMART" id="SM01049">
    <property type="entry name" value="Cache_2"/>
    <property type="match status" value="1"/>
</dbReference>
<accession>A0ABS8N268</accession>
<evidence type="ECO:0000256" key="3">
    <source>
        <dbReference type="ARBA" id="ARBA00022692"/>
    </source>
</evidence>
<keyword evidence="3 9" id="KW-0812">Transmembrane</keyword>
<evidence type="ECO:0000256" key="6">
    <source>
        <dbReference type="ARBA" id="ARBA00023224"/>
    </source>
</evidence>
<dbReference type="CDD" id="cd06225">
    <property type="entry name" value="HAMP"/>
    <property type="match status" value="1"/>
</dbReference>
<comment type="subcellular location">
    <subcellularLocation>
        <location evidence="1">Cell membrane</location>
        <topology evidence="1">Multi-pass membrane protein</topology>
    </subcellularLocation>
</comment>
<dbReference type="InterPro" id="IPR003660">
    <property type="entry name" value="HAMP_dom"/>
</dbReference>
<gene>
    <name evidence="12" type="ORF">LN736_03065</name>
</gene>
<dbReference type="RefSeq" id="WP_229980820.1">
    <property type="nucleotide sequence ID" value="NZ_JAJJPB010000002.1"/>
</dbReference>
<comment type="caution">
    <text evidence="12">The sequence shown here is derived from an EMBL/GenBank/DDBJ whole genome shotgun (WGS) entry which is preliminary data.</text>
</comment>
<name>A0ABS8N268_9CLOT</name>
<feature type="transmembrane region" description="Helical" evidence="9">
    <location>
        <begin position="21"/>
        <end position="45"/>
    </location>
</feature>
<keyword evidence="13" id="KW-1185">Reference proteome</keyword>
<dbReference type="PANTHER" id="PTHR32089:SF112">
    <property type="entry name" value="LYSOZYME-LIKE PROTEIN-RELATED"/>
    <property type="match status" value="1"/>
</dbReference>
<evidence type="ECO:0000259" key="10">
    <source>
        <dbReference type="PROSITE" id="PS50111"/>
    </source>
</evidence>
<keyword evidence="6 8" id="KW-0807">Transducer</keyword>
<dbReference type="PANTHER" id="PTHR32089">
    <property type="entry name" value="METHYL-ACCEPTING CHEMOTAXIS PROTEIN MCPB"/>
    <property type="match status" value="1"/>
</dbReference>
<sequence>MKRDARKDKENSKNNELSKSFFKSYLQFFLLIVFSVVLIGFIAFFSTKSALTTLGQTAIRNRVQMGLAMMDSLESQVKKGKITRTDAQEIFKSEMLNPKQSDGKTRGLNSKLELNIEAYMYAVNSRGIEQMHPYKEGEDISKVKDSDGNNLLQLIINEAKNPKDGGIVHFNWKNPGETRERPKVNAVAYFQPWDWYINVGCYDEDFYKPIYRVSIIIAGVSAAMILISILFIMRLMKKKVNPLSQIVNSMSMAAAGDMSVKVDVTSKDEIGYIGRVFNKMIDEIRSLLINIKKLSDTIDERIELINSSTTATFENSNGIKDAMEEISSAINNSAKDMQSSVENMNILSKNVDEVKENGINMKNGASEAGKLNSSIVDILTELEKKSSENITAAQETNNNLKQLIKKSNDILDIVSTIEEISDEINLLSLNASIESARAGEAGRGFAVVADQIKELSNQTSKSVKQINSLIKDLTHAENVSANNVEIYGEIVRSQIPTINKTKQILNGVVEFIKGIPQTIEKNVDKISEVHKNKDMINSSMDSILSVTEEISASSEEITASTSEVKEKMGDVKDLVRELGQSSKDLKEMVGKFSL</sequence>
<comment type="similarity">
    <text evidence="7">Belongs to the methyl-accepting chemotaxis (MCP) protein family.</text>
</comment>
<feature type="transmembrane region" description="Helical" evidence="9">
    <location>
        <begin position="210"/>
        <end position="233"/>
    </location>
</feature>
<evidence type="ECO:0000256" key="4">
    <source>
        <dbReference type="ARBA" id="ARBA00022989"/>
    </source>
</evidence>
<dbReference type="EMBL" id="JAJJPB010000002">
    <property type="protein sequence ID" value="MCC9293850.1"/>
    <property type="molecule type" value="Genomic_DNA"/>
</dbReference>
<keyword evidence="4 9" id="KW-1133">Transmembrane helix</keyword>